<dbReference type="AlphaFoldDB" id="A0A1T5HX92"/>
<sequence>MIPKKCIIPSIVGSVVGYWLARQCDSFHSLLLGQFPFLLDKTMLFMCLVPIITLLVMIENKYIWGKFIKMQTNADVWGVSFGFLIGFVTLGIY</sequence>
<dbReference type="EMBL" id="FUZI01000001">
    <property type="protein sequence ID" value="SKC31362.1"/>
    <property type="molecule type" value="Genomic_DNA"/>
</dbReference>
<accession>A0A1T5HX92</accession>
<feature type="transmembrane region" description="Helical" evidence="1">
    <location>
        <begin position="74"/>
        <end position="92"/>
    </location>
</feature>
<keyword evidence="1" id="KW-0812">Transmembrane</keyword>
<dbReference type="Proteomes" id="UP000189966">
    <property type="component" value="Unassembled WGS sequence"/>
</dbReference>
<organism evidence="2 3">
    <name type="scientific">Photobacterium piscicola</name>
    <dbReference type="NCBI Taxonomy" id="1378299"/>
    <lineage>
        <taxon>Bacteria</taxon>
        <taxon>Pseudomonadati</taxon>
        <taxon>Pseudomonadota</taxon>
        <taxon>Gammaproteobacteria</taxon>
        <taxon>Vibrionales</taxon>
        <taxon>Vibrionaceae</taxon>
        <taxon>Photobacterium</taxon>
    </lineage>
</organism>
<proteinExistence type="predicted"/>
<gene>
    <name evidence="2" type="ORF">CZ809_00840</name>
</gene>
<protein>
    <submittedName>
        <fullName evidence="2">Uncharacterized protein</fullName>
    </submittedName>
</protein>
<evidence type="ECO:0000313" key="3">
    <source>
        <dbReference type="Proteomes" id="UP000189966"/>
    </source>
</evidence>
<evidence type="ECO:0000256" key="1">
    <source>
        <dbReference type="SAM" id="Phobius"/>
    </source>
</evidence>
<reference evidence="2 3" key="1">
    <citation type="submission" date="2017-02" db="EMBL/GenBank/DDBJ databases">
        <authorList>
            <person name="Peterson S.W."/>
        </authorList>
    </citation>
    <scope>NUCLEOTIDE SEQUENCE [LARGE SCALE GENOMIC DNA]</scope>
    <source>
        <strain evidence="3">type strain: NCCB 100098</strain>
    </source>
</reference>
<name>A0A1T5HX92_9GAMM</name>
<keyword evidence="1" id="KW-1133">Transmembrane helix</keyword>
<feature type="transmembrane region" description="Helical" evidence="1">
    <location>
        <begin position="43"/>
        <end position="62"/>
    </location>
</feature>
<evidence type="ECO:0000313" key="2">
    <source>
        <dbReference type="EMBL" id="SKC31362.1"/>
    </source>
</evidence>
<keyword evidence="1" id="KW-0472">Membrane</keyword>